<gene>
    <name evidence="2" type="primary">RvY_14939</name>
    <name evidence="2" type="synonym">RvY_14939.2</name>
    <name evidence="2" type="ORF">RvY_14939-2</name>
</gene>
<keyword evidence="3" id="KW-1185">Reference proteome</keyword>
<dbReference type="OrthoDB" id="10649292at2759"/>
<keyword evidence="1" id="KW-0812">Transmembrane</keyword>
<feature type="transmembrane region" description="Helical" evidence="1">
    <location>
        <begin position="6"/>
        <end position="26"/>
    </location>
</feature>
<organism evidence="2 3">
    <name type="scientific">Ramazzottius varieornatus</name>
    <name type="common">Water bear</name>
    <name type="synonym">Tardigrade</name>
    <dbReference type="NCBI Taxonomy" id="947166"/>
    <lineage>
        <taxon>Eukaryota</taxon>
        <taxon>Metazoa</taxon>
        <taxon>Ecdysozoa</taxon>
        <taxon>Tardigrada</taxon>
        <taxon>Eutardigrada</taxon>
        <taxon>Parachela</taxon>
        <taxon>Hypsibioidea</taxon>
        <taxon>Ramazzottiidae</taxon>
        <taxon>Ramazzottius</taxon>
    </lineage>
</organism>
<comment type="caution">
    <text evidence="2">The sequence shown here is derived from an EMBL/GenBank/DDBJ whole genome shotgun (WGS) entry which is preliminary data.</text>
</comment>
<keyword evidence="1" id="KW-1133">Transmembrane helix</keyword>
<evidence type="ECO:0000313" key="2">
    <source>
        <dbReference type="EMBL" id="GAV04693.1"/>
    </source>
</evidence>
<protein>
    <submittedName>
        <fullName evidence="2">Uncharacterized protein</fullName>
    </submittedName>
</protein>
<dbReference type="AlphaFoldDB" id="A0A1D1VWQ0"/>
<feature type="transmembrane region" description="Helical" evidence="1">
    <location>
        <begin position="324"/>
        <end position="341"/>
    </location>
</feature>
<dbReference type="Proteomes" id="UP000186922">
    <property type="component" value="Unassembled WGS sequence"/>
</dbReference>
<evidence type="ECO:0000313" key="3">
    <source>
        <dbReference type="Proteomes" id="UP000186922"/>
    </source>
</evidence>
<keyword evidence="1" id="KW-0472">Membrane</keyword>
<proteinExistence type="predicted"/>
<name>A0A1D1VWQ0_RAMVA</name>
<reference evidence="2 3" key="1">
    <citation type="journal article" date="2016" name="Nat. Commun.">
        <title>Extremotolerant tardigrade genome and improved radiotolerance of human cultured cells by tardigrade-unique protein.</title>
        <authorList>
            <person name="Hashimoto T."/>
            <person name="Horikawa D.D."/>
            <person name="Saito Y."/>
            <person name="Kuwahara H."/>
            <person name="Kozuka-Hata H."/>
            <person name="Shin-I T."/>
            <person name="Minakuchi Y."/>
            <person name="Ohishi K."/>
            <person name="Motoyama A."/>
            <person name="Aizu T."/>
            <person name="Enomoto A."/>
            <person name="Kondo K."/>
            <person name="Tanaka S."/>
            <person name="Hara Y."/>
            <person name="Koshikawa S."/>
            <person name="Sagara H."/>
            <person name="Miura T."/>
            <person name="Yokobori S."/>
            <person name="Miyagawa K."/>
            <person name="Suzuki Y."/>
            <person name="Kubo T."/>
            <person name="Oyama M."/>
            <person name="Kohara Y."/>
            <person name="Fujiyama A."/>
            <person name="Arakawa K."/>
            <person name="Katayama T."/>
            <person name="Toyoda A."/>
            <person name="Kunieda T."/>
        </authorList>
    </citation>
    <scope>NUCLEOTIDE SEQUENCE [LARGE SCALE GENOMIC DNA]</scope>
    <source>
        <strain evidence="2 3">YOKOZUNA-1</strain>
    </source>
</reference>
<accession>A0A1D1VWQ0</accession>
<dbReference type="EMBL" id="BDGG01000011">
    <property type="protein sequence ID" value="GAV04693.1"/>
    <property type="molecule type" value="Genomic_DNA"/>
</dbReference>
<sequence>MAKSTWISIFLQQLLTLISIMILSVIQEISALRCYECNPASAFSISGSYSSSSSFASSNNNNGVYSSSTSDCYNADSRQIKDCPWDSQSCYTVVLPGPQSSSGVYNTQQQQGQFGVSGSIPYGNPYMANTGLQVQRGCGRYPGVYSVGDEDCQIVTLPGTSTRATVCNCRSDSCNSRRPDQVINPLTGQNNAIGSNTGTGFYPSSGVGNTYSNYNQQQQPGYLPNQYGTNSPNNLYGQPGYNQYNPNAVYGQNTYQSGYYGSGQQYPNTAYGPQSNPGTYGSNYPQSQYGIQSNQYGGVVGTVGTPYGTQYGYDGRYGAASANWLSPWTLSFSLVMLYFFAKL</sequence>
<evidence type="ECO:0000256" key="1">
    <source>
        <dbReference type="SAM" id="Phobius"/>
    </source>
</evidence>